<dbReference type="AlphaFoldDB" id="A0A0F9AB55"/>
<sequence length="118" mass="13779">MKEEIELIYGGVYLRGQRIEDYYCEKCDNQIMYLNDLELEELKKEGSFVCSDCINKEMGDDKKMNECEHVWDYTEEEHKGIYFESESGSTMGYLDVVCAECGAKGREVYTFEGTEEIK</sequence>
<accession>A0A0F9AB55</accession>
<comment type="caution">
    <text evidence="1">The sequence shown here is derived from an EMBL/GenBank/DDBJ whole genome shotgun (WGS) entry which is preliminary data.</text>
</comment>
<protein>
    <submittedName>
        <fullName evidence="1">Uncharacterized protein</fullName>
    </submittedName>
</protein>
<evidence type="ECO:0000313" key="1">
    <source>
        <dbReference type="EMBL" id="KKK95460.1"/>
    </source>
</evidence>
<organism evidence="1">
    <name type="scientific">marine sediment metagenome</name>
    <dbReference type="NCBI Taxonomy" id="412755"/>
    <lineage>
        <taxon>unclassified sequences</taxon>
        <taxon>metagenomes</taxon>
        <taxon>ecological metagenomes</taxon>
    </lineage>
</organism>
<dbReference type="EMBL" id="LAZR01046900">
    <property type="protein sequence ID" value="KKK95460.1"/>
    <property type="molecule type" value="Genomic_DNA"/>
</dbReference>
<name>A0A0F9AB55_9ZZZZ</name>
<proteinExistence type="predicted"/>
<gene>
    <name evidence="1" type="ORF">LCGC14_2672590</name>
</gene>
<reference evidence="1" key="1">
    <citation type="journal article" date="2015" name="Nature">
        <title>Complex archaea that bridge the gap between prokaryotes and eukaryotes.</title>
        <authorList>
            <person name="Spang A."/>
            <person name="Saw J.H."/>
            <person name="Jorgensen S.L."/>
            <person name="Zaremba-Niedzwiedzka K."/>
            <person name="Martijn J."/>
            <person name="Lind A.E."/>
            <person name="van Eijk R."/>
            <person name="Schleper C."/>
            <person name="Guy L."/>
            <person name="Ettema T.J."/>
        </authorList>
    </citation>
    <scope>NUCLEOTIDE SEQUENCE</scope>
</reference>